<dbReference type="EMBL" id="SLUP01000002">
    <property type="protein sequence ID" value="TCL67448.1"/>
    <property type="molecule type" value="Genomic_DNA"/>
</dbReference>
<evidence type="ECO:0008006" key="4">
    <source>
        <dbReference type="Google" id="ProtNLM"/>
    </source>
</evidence>
<feature type="chain" id="PRO_5020804436" description="DUF4168 domain-containing protein" evidence="1">
    <location>
        <begin position="21"/>
        <end position="122"/>
    </location>
</feature>
<evidence type="ECO:0000313" key="3">
    <source>
        <dbReference type="Proteomes" id="UP000295455"/>
    </source>
</evidence>
<accession>A0A4R1RMF3</accession>
<dbReference type="AlphaFoldDB" id="A0A4R1RMF3"/>
<sequence length="122" mass="13734">MKKSILTVLAVLLISISAMAQSKNEKRAIKATNNKIELIEKITKLSDLEKETFTELNNAFAIKHFSLRDLKESDPAKYKEEVKANGADFAKKLTAALGKERSTEIINASKKKKNNKKKNKKE</sequence>
<keyword evidence="3" id="KW-1185">Reference proteome</keyword>
<dbReference type="OrthoDB" id="1449379at2"/>
<evidence type="ECO:0000313" key="2">
    <source>
        <dbReference type="EMBL" id="TCL67448.1"/>
    </source>
</evidence>
<gene>
    <name evidence="2" type="ORF">EV196_1024</name>
</gene>
<evidence type="ECO:0000256" key="1">
    <source>
        <dbReference type="SAM" id="SignalP"/>
    </source>
</evidence>
<proteinExistence type="predicted"/>
<reference evidence="2 3" key="1">
    <citation type="submission" date="2019-03" db="EMBL/GenBank/DDBJ databases">
        <title>Genomic Encyclopedia of Type Strains, Phase IV (KMG-IV): sequencing the most valuable type-strain genomes for metagenomic binning, comparative biology and taxonomic classification.</title>
        <authorList>
            <person name="Goeker M."/>
        </authorList>
    </citation>
    <scope>NUCLEOTIDE SEQUENCE [LARGE SCALE GENOMIC DNA]</scope>
    <source>
        <strain evidence="2 3">DSM 18792</strain>
    </source>
</reference>
<comment type="caution">
    <text evidence="2">The sequence shown here is derived from an EMBL/GenBank/DDBJ whole genome shotgun (WGS) entry which is preliminary data.</text>
</comment>
<name>A0A4R1RMF3_9FLAO</name>
<dbReference type="Proteomes" id="UP000295455">
    <property type="component" value="Unassembled WGS sequence"/>
</dbReference>
<protein>
    <recommendedName>
        <fullName evidence="4">DUF4168 domain-containing protein</fullName>
    </recommendedName>
</protein>
<organism evidence="2 3">
    <name type="scientific">Mariniflexile fucanivorans</name>
    <dbReference type="NCBI Taxonomy" id="264023"/>
    <lineage>
        <taxon>Bacteria</taxon>
        <taxon>Pseudomonadati</taxon>
        <taxon>Bacteroidota</taxon>
        <taxon>Flavobacteriia</taxon>
        <taxon>Flavobacteriales</taxon>
        <taxon>Flavobacteriaceae</taxon>
        <taxon>Mariniflexile</taxon>
    </lineage>
</organism>
<keyword evidence="1" id="KW-0732">Signal</keyword>
<dbReference type="RefSeq" id="WP_132215017.1">
    <property type="nucleotide sequence ID" value="NZ_OX156936.1"/>
</dbReference>
<feature type="signal peptide" evidence="1">
    <location>
        <begin position="1"/>
        <end position="20"/>
    </location>
</feature>